<accession>A0A420HYD3</accession>
<dbReference type="PANTHER" id="PTHR14396:SF10">
    <property type="entry name" value="CLASPIN"/>
    <property type="match status" value="1"/>
</dbReference>
<dbReference type="Proteomes" id="UP000285405">
    <property type="component" value="Unassembled WGS sequence"/>
</dbReference>
<dbReference type="PANTHER" id="PTHR14396">
    <property type="entry name" value="CLASPIN"/>
    <property type="match status" value="1"/>
</dbReference>
<evidence type="ECO:0000259" key="5">
    <source>
        <dbReference type="Pfam" id="PF09444"/>
    </source>
</evidence>
<dbReference type="InterPro" id="IPR024146">
    <property type="entry name" value="Claspin"/>
</dbReference>
<feature type="domain" description="DNA replication checkpoint mediator MRC1" evidence="5">
    <location>
        <begin position="956"/>
        <end position="1093"/>
    </location>
</feature>
<feature type="region of interest" description="Disordered" evidence="4">
    <location>
        <begin position="319"/>
        <end position="347"/>
    </location>
</feature>
<feature type="compositionally biased region" description="Acidic residues" evidence="4">
    <location>
        <begin position="67"/>
        <end position="76"/>
    </location>
</feature>
<feature type="compositionally biased region" description="Polar residues" evidence="4">
    <location>
        <begin position="185"/>
        <end position="195"/>
    </location>
</feature>
<feature type="region of interest" description="Disordered" evidence="4">
    <location>
        <begin position="767"/>
        <end position="809"/>
    </location>
</feature>
<feature type="compositionally biased region" description="Polar residues" evidence="4">
    <location>
        <begin position="636"/>
        <end position="654"/>
    </location>
</feature>
<keyword evidence="3" id="KW-0539">Nucleus</keyword>
<dbReference type="InterPro" id="IPR018564">
    <property type="entry name" value="Repl_chkpnt_MRC1_dom"/>
</dbReference>
<sequence length="1370" mass="154179">MELTRESTPIDRDAESPVSTFLTPNSKIKALLATLDDNEPVISNASARDQLLASMAKPIPSRLESLDSFEDSDSDNEGAKDFVTLSKSTGRMAARMQVNSMIKESRSEKIELKDKKSTEEPPSNISYFSCDGSDSKTDDNENDKTKPTTPKNKRKRTNHYETPNSNNLQNSASPSLFISPRKTQDQSAHTKSLDNNALLVDQHKNAKSTLTQKKRETQLAYETKASMKNSETTKEQQNVLESIDVGSEADESDGKTECPLTTQKRSCRKASKKALEDMNRETQRIMRLQQLAHEPITKKKITKESLLSKFNFRPQNEIYPAQQTSSSPVANPNGSETPYTPPTSPVKTRIYVSETNLGTISSPMKASCKEQETEDIQNSYQTQDTSIISSPPISTPFSKKMHRNGEENVLRTQQLNERGKLNSKLARAHMTKFEKEKECPDGDSDSDLEIIDKKSSLQRRLDHIFDKIPAKKAREANGFFALKILAQLKSPTSEKAEIDKIPISSNQLQISLQQRARQQAAIERKERLDLLKAKGIFIQTSEERERDQTDLDDMLSKARAEAEELAKREKAAKKKERLIDGETNLDDSSEDEDWCENKNVANEELSESDSDHQSEDSSSEEEGDDTEFSKEDVLAQRQSATPTATADLHQNNEQNDIKIHIDTTDANFDEKESDDESVPLQRPPRRKRDRKIISSDESDDSCEEQGLIQYPRSESKTAVHHPKTPSPAAPTSVLRSATKNFIPGLPVFGPAGLGLTQIFTGTMDSQISNSISSSEQDTEEDGPDTFRKQAPSPPFSLPPSNKYSQSNEKIELSQFSHVSESQVIQFQLSQSQTHGFEGTVEDTQASRFPEPTQDIGFAQLTPIKGRFIESSPKRTDNLDMEIMDENHRKRRKRRLQRRAPQIVSFSDEEKDEQENWQMTTLGLEDDENDIETSVFDVLSKAGKQKNFKKKKTDKKTNEARIMFNEQAEESDDEYAGLGGLSDDQSSSDENDFDRDMIDDDNEKNVDQGEIAAFFANRERDNDEKQLQKLYKDITNGTLRRKRGADYELSDSDDDGIARQRHKQREFAKKRKALLADERISMIASNPKSQAFLRAIEDRGCSEDEENFLNDAEMQQENQDTQSQSHTEITSQDETTLIGPPSKLKASDDKSSYAMLQPNRDVCQMTAHKKPSNLSEIRHNLSFLLDETDPIETVDTASESDENLEIVDLESNSEKGYVKKINGEESDPFALRNNHSAVIDRISLKRDSSASSISNHSHLAYNPKSTSSIGFSVPPLFRKSSSSNTSIKSTRSNSNFNCNRVMSKTERETGSENQGIKRGGTWGSGVNYSLRENERCSKIMKTKIRRDQKLLEGARSRKCLLNGLLGAGKFE</sequence>
<feature type="region of interest" description="Disordered" evidence="4">
    <location>
        <begin position="836"/>
        <end position="915"/>
    </location>
</feature>
<dbReference type="GO" id="GO:0005634">
    <property type="term" value="C:nucleus"/>
    <property type="evidence" value="ECO:0007669"/>
    <property type="project" value="UniProtKB-SubCell"/>
</dbReference>
<feature type="compositionally biased region" description="Acidic residues" evidence="4">
    <location>
        <begin position="583"/>
        <end position="594"/>
    </location>
</feature>
<feature type="region of interest" description="Disordered" evidence="4">
    <location>
        <begin position="946"/>
        <end position="1005"/>
    </location>
</feature>
<feature type="region of interest" description="Disordered" evidence="4">
    <location>
        <begin position="364"/>
        <end position="398"/>
    </location>
</feature>
<feature type="region of interest" description="Disordered" evidence="4">
    <location>
        <begin position="1303"/>
        <end position="1323"/>
    </location>
</feature>
<feature type="compositionally biased region" description="Polar residues" evidence="4">
    <location>
        <begin position="321"/>
        <end position="338"/>
    </location>
</feature>
<evidence type="ECO:0000313" key="6">
    <source>
        <dbReference type="EMBL" id="RKF62439.1"/>
    </source>
</evidence>
<name>A0A420HYD3_9PEZI</name>
<dbReference type="GO" id="GO:0033314">
    <property type="term" value="P:mitotic DNA replication checkpoint signaling"/>
    <property type="evidence" value="ECO:0007669"/>
    <property type="project" value="TreeGrafter"/>
</dbReference>
<evidence type="ECO:0000256" key="1">
    <source>
        <dbReference type="ARBA" id="ARBA00004123"/>
    </source>
</evidence>
<feature type="region of interest" description="Disordered" evidence="4">
    <location>
        <begin position="1040"/>
        <end position="1064"/>
    </location>
</feature>
<protein>
    <submittedName>
        <fullName evidence="6">Putative mrc1-like domain-containing protein</fullName>
    </submittedName>
</protein>
<organism evidence="6 7">
    <name type="scientific">Golovinomyces cichoracearum</name>
    <dbReference type="NCBI Taxonomy" id="62708"/>
    <lineage>
        <taxon>Eukaryota</taxon>
        <taxon>Fungi</taxon>
        <taxon>Dikarya</taxon>
        <taxon>Ascomycota</taxon>
        <taxon>Pezizomycotina</taxon>
        <taxon>Leotiomycetes</taxon>
        <taxon>Erysiphales</taxon>
        <taxon>Erysiphaceae</taxon>
        <taxon>Golovinomyces</taxon>
    </lineage>
</organism>
<comment type="caution">
    <text evidence="6">The sequence shown here is derived from an EMBL/GenBank/DDBJ whole genome shotgun (WGS) entry which is preliminary data.</text>
</comment>
<dbReference type="Pfam" id="PF09444">
    <property type="entry name" value="MRC1"/>
    <property type="match status" value="1"/>
</dbReference>
<evidence type="ECO:0000256" key="3">
    <source>
        <dbReference type="ARBA" id="ARBA00023242"/>
    </source>
</evidence>
<feature type="compositionally biased region" description="Low complexity" evidence="4">
    <location>
        <begin position="385"/>
        <end position="396"/>
    </location>
</feature>
<dbReference type="GO" id="GO:0010997">
    <property type="term" value="F:anaphase-promoting complex binding"/>
    <property type="evidence" value="ECO:0007669"/>
    <property type="project" value="TreeGrafter"/>
</dbReference>
<keyword evidence="2" id="KW-0597">Phosphoprotein</keyword>
<dbReference type="EMBL" id="MCBR01014759">
    <property type="protein sequence ID" value="RKF62439.1"/>
    <property type="molecule type" value="Genomic_DNA"/>
</dbReference>
<feature type="compositionally biased region" description="Basic and acidic residues" evidence="4">
    <location>
        <begin position="103"/>
        <end position="119"/>
    </location>
</feature>
<evidence type="ECO:0000256" key="2">
    <source>
        <dbReference type="ARBA" id="ARBA00022553"/>
    </source>
</evidence>
<feature type="region of interest" description="Disordered" evidence="4">
    <location>
        <begin position="245"/>
        <end position="276"/>
    </location>
</feature>
<reference evidence="6 7" key="1">
    <citation type="journal article" date="2018" name="BMC Genomics">
        <title>Comparative genome analyses reveal sequence features reflecting distinct modes of host-adaptation between dicot and monocot powdery mildew.</title>
        <authorList>
            <person name="Wu Y."/>
            <person name="Ma X."/>
            <person name="Pan Z."/>
            <person name="Kale S.D."/>
            <person name="Song Y."/>
            <person name="King H."/>
            <person name="Zhang Q."/>
            <person name="Presley C."/>
            <person name="Deng X."/>
            <person name="Wei C.I."/>
            <person name="Xiao S."/>
        </authorList>
    </citation>
    <scope>NUCLEOTIDE SEQUENCE [LARGE SCALE GENOMIC DNA]</scope>
    <source>
        <strain evidence="6">UCSC1</strain>
    </source>
</reference>
<feature type="compositionally biased region" description="Acidic residues" evidence="4">
    <location>
        <begin position="985"/>
        <end position="1001"/>
    </location>
</feature>
<feature type="compositionally biased region" description="Polar residues" evidence="4">
    <location>
        <begin position="160"/>
        <end position="176"/>
    </location>
</feature>
<feature type="region of interest" description="Disordered" evidence="4">
    <location>
        <begin position="98"/>
        <end position="210"/>
    </location>
</feature>
<evidence type="ECO:0000256" key="4">
    <source>
        <dbReference type="SAM" id="MobiDB-lite"/>
    </source>
</evidence>
<dbReference type="GO" id="GO:0007095">
    <property type="term" value="P:mitotic G2 DNA damage checkpoint signaling"/>
    <property type="evidence" value="ECO:0007669"/>
    <property type="project" value="TreeGrafter"/>
</dbReference>
<feature type="region of interest" description="Disordered" evidence="4">
    <location>
        <begin position="1114"/>
        <end position="1149"/>
    </location>
</feature>
<comment type="subcellular location">
    <subcellularLocation>
        <location evidence="1">Nucleus</location>
    </subcellularLocation>
</comment>
<gene>
    <name evidence="6" type="ORF">GcC1_147011</name>
</gene>
<feature type="compositionally biased region" description="Basic residues" evidence="4">
    <location>
        <begin position="888"/>
        <end position="897"/>
    </location>
</feature>
<dbReference type="OrthoDB" id="2130597at2759"/>
<evidence type="ECO:0000313" key="7">
    <source>
        <dbReference type="Proteomes" id="UP000285405"/>
    </source>
</evidence>
<feature type="compositionally biased region" description="Acidic residues" evidence="4">
    <location>
        <begin position="617"/>
        <end position="626"/>
    </location>
</feature>
<feature type="region of interest" description="Disordered" evidence="4">
    <location>
        <begin position="61"/>
        <end position="80"/>
    </location>
</feature>
<feature type="compositionally biased region" description="Polar residues" evidence="4">
    <location>
        <begin position="798"/>
        <end position="809"/>
    </location>
</feature>
<feature type="compositionally biased region" description="Basic and acidic residues" evidence="4">
    <location>
        <begin position="133"/>
        <end position="146"/>
    </location>
</feature>
<proteinExistence type="predicted"/>
<feature type="compositionally biased region" description="Polar residues" evidence="4">
    <location>
        <begin position="1114"/>
        <end position="1134"/>
    </location>
</feature>
<feature type="region of interest" description="Disordered" evidence="4">
    <location>
        <begin position="567"/>
        <end position="732"/>
    </location>
</feature>